<accession>A0ABN8N739</accession>
<organism evidence="1 2">
    <name type="scientific">Porites lobata</name>
    <dbReference type="NCBI Taxonomy" id="104759"/>
    <lineage>
        <taxon>Eukaryota</taxon>
        <taxon>Metazoa</taxon>
        <taxon>Cnidaria</taxon>
        <taxon>Anthozoa</taxon>
        <taxon>Hexacorallia</taxon>
        <taxon>Scleractinia</taxon>
        <taxon>Fungiina</taxon>
        <taxon>Poritidae</taxon>
        <taxon>Porites</taxon>
    </lineage>
</organism>
<keyword evidence="2" id="KW-1185">Reference proteome</keyword>
<protein>
    <submittedName>
        <fullName evidence="1">Uncharacterized protein</fullName>
    </submittedName>
</protein>
<comment type="caution">
    <text evidence="1">The sequence shown here is derived from an EMBL/GenBank/DDBJ whole genome shotgun (WGS) entry which is preliminary data.</text>
</comment>
<dbReference type="EMBL" id="CALNXK010000012">
    <property type="protein sequence ID" value="CAH3044557.1"/>
    <property type="molecule type" value="Genomic_DNA"/>
</dbReference>
<evidence type="ECO:0000313" key="1">
    <source>
        <dbReference type="EMBL" id="CAH3044557.1"/>
    </source>
</evidence>
<reference evidence="1 2" key="1">
    <citation type="submission" date="2022-05" db="EMBL/GenBank/DDBJ databases">
        <authorList>
            <consortium name="Genoscope - CEA"/>
            <person name="William W."/>
        </authorList>
    </citation>
    <scope>NUCLEOTIDE SEQUENCE [LARGE SCALE GENOMIC DNA]</scope>
</reference>
<gene>
    <name evidence="1" type="ORF">PLOB_00004756</name>
</gene>
<dbReference type="Proteomes" id="UP001159405">
    <property type="component" value="Unassembled WGS sequence"/>
</dbReference>
<evidence type="ECO:0000313" key="2">
    <source>
        <dbReference type="Proteomes" id="UP001159405"/>
    </source>
</evidence>
<name>A0ABN8N739_9CNID</name>
<sequence length="130" mass="14170">MVSSSRISASSFQESMRRELTARAHSSHQGIEACIRRAKDVVFLPLNDGGLEARDSRVVPDGYEDDQIHCLKDGQLCHAGTDRLTSIQQAVPASRATNPFADVTMSDIEGAAPDNSLIDLSDNEIEIEIE</sequence>
<proteinExistence type="predicted"/>